<dbReference type="Proteomes" id="UP000821845">
    <property type="component" value="Chromosome 6"/>
</dbReference>
<comment type="caution">
    <text evidence="1">The sequence shown here is derived from an EMBL/GenBank/DDBJ whole genome shotgun (WGS) entry which is preliminary data.</text>
</comment>
<name>A0ACB7S0E7_HYAAI</name>
<accession>A0ACB7S0E7</accession>
<reference evidence="1" key="1">
    <citation type="submission" date="2020-05" db="EMBL/GenBank/DDBJ databases">
        <title>Large-scale comparative analyses of tick genomes elucidate their genetic diversity and vector capacities.</title>
        <authorList>
            <person name="Jia N."/>
            <person name="Wang J."/>
            <person name="Shi W."/>
            <person name="Du L."/>
            <person name="Sun Y."/>
            <person name="Zhan W."/>
            <person name="Jiang J."/>
            <person name="Wang Q."/>
            <person name="Zhang B."/>
            <person name="Ji P."/>
            <person name="Sakyi L.B."/>
            <person name="Cui X."/>
            <person name="Yuan T."/>
            <person name="Jiang B."/>
            <person name="Yang W."/>
            <person name="Lam T.T.-Y."/>
            <person name="Chang Q."/>
            <person name="Ding S."/>
            <person name="Wang X."/>
            <person name="Zhu J."/>
            <person name="Ruan X."/>
            <person name="Zhao L."/>
            <person name="Wei J."/>
            <person name="Que T."/>
            <person name="Du C."/>
            <person name="Cheng J."/>
            <person name="Dai P."/>
            <person name="Han X."/>
            <person name="Huang E."/>
            <person name="Gao Y."/>
            <person name="Liu J."/>
            <person name="Shao H."/>
            <person name="Ye R."/>
            <person name="Li L."/>
            <person name="Wei W."/>
            <person name="Wang X."/>
            <person name="Wang C."/>
            <person name="Yang T."/>
            <person name="Huo Q."/>
            <person name="Li W."/>
            <person name="Guo W."/>
            <person name="Chen H."/>
            <person name="Zhou L."/>
            <person name="Ni X."/>
            <person name="Tian J."/>
            <person name="Zhou Y."/>
            <person name="Sheng Y."/>
            <person name="Liu T."/>
            <person name="Pan Y."/>
            <person name="Xia L."/>
            <person name="Li J."/>
            <person name="Zhao F."/>
            <person name="Cao W."/>
        </authorList>
    </citation>
    <scope>NUCLEOTIDE SEQUENCE</scope>
    <source>
        <strain evidence="1">Hyas-2018</strain>
    </source>
</reference>
<sequence>MTVPHPQFQIHVGTVAERSPLTALRCGTSSIEKVASRLASAGNLSSALRPTRGDIAANPTRTALRRQTRSWFTASKHQQQGTQSKRTGVICLDAAFTRSLVRAAALRFSGSEENAETYCRISSAFRFRVSQLVKEYVRTQVHPEVETPGTAMITYRSMRLISTTA</sequence>
<organism evidence="1 2">
    <name type="scientific">Hyalomma asiaticum</name>
    <name type="common">Tick</name>
    <dbReference type="NCBI Taxonomy" id="266040"/>
    <lineage>
        <taxon>Eukaryota</taxon>
        <taxon>Metazoa</taxon>
        <taxon>Ecdysozoa</taxon>
        <taxon>Arthropoda</taxon>
        <taxon>Chelicerata</taxon>
        <taxon>Arachnida</taxon>
        <taxon>Acari</taxon>
        <taxon>Parasitiformes</taxon>
        <taxon>Ixodida</taxon>
        <taxon>Ixodoidea</taxon>
        <taxon>Ixodidae</taxon>
        <taxon>Hyalomminae</taxon>
        <taxon>Hyalomma</taxon>
    </lineage>
</organism>
<protein>
    <submittedName>
        <fullName evidence="1">Uncharacterized protein</fullName>
    </submittedName>
</protein>
<gene>
    <name evidence="1" type="ORF">HPB50_012571</name>
</gene>
<proteinExistence type="predicted"/>
<evidence type="ECO:0000313" key="1">
    <source>
        <dbReference type="EMBL" id="KAH6928195.1"/>
    </source>
</evidence>
<evidence type="ECO:0000313" key="2">
    <source>
        <dbReference type="Proteomes" id="UP000821845"/>
    </source>
</evidence>
<keyword evidence="2" id="KW-1185">Reference proteome</keyword>
<dbReference type="EMBL" id="CM023486">
    <property type="protein sequence ID" value="KAH6928195.1"/>
    <property type="molecule type" value="Genomic_DNA"/>
</dbReference>